<evidence type="ECO:0000259" key="4">
    <source>
        <dbReference type="PROSITE" id="PS50853"/>
    </source>
</evidence>
<evidence type="ECO:0000256" key="1">
    <source>
        <dbReference type="ARBA" id="ARBA00023054"/>
    </source>
</evidence>
<dbReference type="PROSITE" id="PS50853">
    <property type="entry name" value="FN3"/>
    <property type="match status" value="1"/>
</dbReference>
<dbReference type="SUPFAM" id="SSF49265">
    <property type="entry name" value="Fibronectin type III"/>
    <property type="match status" value="1"/>
</dbReference>
<evidence type="ECO:0000256" key="2">
    <source>
        <dbReference type="SAM" id="Coils"/>
    </source>
</evidence>
<dbReference type="GO" id="GO:0005856">
    <property type="term" value="C:cytoskeleton"/>
    <property type="evidence" value="ECO:0007669"/>
    <property type="project" value="TreeGrafter"/>
</dbReference>
<proteinExistence type="predicted"/>
<feature type="coiled-coil region" evidence="2">
    <location>
        <begin position="587"/>
        <end position="614"/>
    </location>
</feature>
<dbReference type="SMART" id="SM00060">
    <property type="entry name" value="FN3"/>
    <property type="match status" value="1"/>
</dbReference>
<dbReference type="CDD" id="cd00063">
    <property type="entry name" value="FN3"/>
    <property type="match status" value="1"/>
</dbReference>
<feature type="domain" description="Fibronectin type-III" evidence="4">
    <location>
        <begin position="278"/>
        <end position="377"/>
    </location>
</feature>
<dbReference type="Proteomes" id="UP001259832">
    <property type="component" value="Unassembled WGS sequence"/>
</dbReference>
<organism evidence="5 6">
    <name type="scientific">Phytophthora citrophthora</name>
    <dbReference type="NCBI Taxonomy" id="4793"/>
    <lineage>
        <taxon>Eukaryota</taxon>
        <taxon>Sar</taxon>
        <taxon>Stramenopiles</taxon>
        <taxon>Oomycota</taxon>
        <taxon>Peronosporomycetes</taxon>
        <taxon>Peronosporales</taxon>
        <taxon>Peronosporaceae</taxon>
        <taxon>Phytophthora</taxon>
    </lineage>
</organism>
<dbReference type="Gene3D" id="2.60.40.10">
    <property type="entry name" value="Immunoglobulins"/>
    <property type="match status" value="1"/>
</dbReference>
<evidence type="ECO:0000313" key="5">
    <source>
        <dbReference type="EMBL" id="KAK1930257.1"/>
    </source>
</evidence>
<dbReference type="EMBL" id="JASMQC010000040">
    <property type="protein sequence ID" value="KAK1930257.1"/>
    <property type="molecule type" value="Genomic_DNA"/>
</dbReference>
<dbReference type="PANTHER" id="PTHR32083:SF48">
    <property type="entry name" value="TRANS-GOLGI NETWORK-LOCALIZED SYP41-INTERACTING PROTEIN 1"/>
    <property type="match status" value="1"/>
</dbReference>
<protein>
    <recommendedName>
        <fullName evidence="4">Fibronectin type-III domain-containing protein</fullName>
    </recommendedName>
</protein>
<reference evidence="5" key="1">
    <citation type="submission" date="2023-08" db="EMBL/GenBank/DDBJ databases">
        <title>Reference Genome Resource for the Citrus Pathogen Phytophthora citrophthora.</title>
        <authorList>
            <person name="Moller H."/>
            <person name="Coetzee B."/>
            <person name="Rose L.J."/>
            <person name="Van Niekerk J.M."/>
        </authorList>
    </citation>
    <scope>NUCLEOTIDE SEQUENCE</scope>
    <source>
        <strain evidence="5">STE-U-9442</strain>
    </source>
</reference>
<evidence type="ECO:0000313" key="6">
    <source>
        <dbReference type="Proteomes" id="UP001259832"/>
    </source>
</evidence>
<evidence type="ECO:0000256" key="3">
    <source>
        <dbReference type="SAM" id="MobiDB-lite"/>
    </source>
</evidence>
<dbReference type="PANTHER" id="PTHR32083">
    <property type="entry name" value="CILIA AND FLAGELLA-ASSOCIATED PROTEIN 58-RELATED"/>
    <property type="match status" value="1"/>
</dbReference>
<comment type="caution">
    <text evidence="5">The sequence shown here is derived from an EMBL/GenBank/DDBJ whole genome shotgun (WGS) entry which is preliminary data.</text>
</comment>
<keyword evidence="6" id="KW-1185">Reference proteome</keyword>
<feature type="coiled-coil region" evidence="2">
    <location>
        <begin position="440"/>
        <end position="557"/>
    </location>
</feature>
<feature type="region of interest" description="Disordered" evidence="3">
    <location>
        <begin position="172"/>
        <end position="197"/>
    </location>
</feature>
<name>A0AAD9G1L1_9STRA</name>
<gene>
    <name evidence="5" type="ORF">P3T76_014217</name>
</gene>
<dbReference type="InterPro" id="IPR003961">
    <property type="entry name" value="FN3_dom"/>
</dbReference>
<keyword evidence="1 2" id="KW-0175">Coiled coil</keyword>
<dbReference type="InterPro" id="IPR036116">
    <property type="entry name" value="FN3_sf"/>
</dbReference>
<accession>A0AAD9G1L1</accession>
<sequence>MKPFDLIKLVCDTLLIDDLIKKESEKSVIGSNSCGLATSSFPRVQAKRAAGGDDVVLRNSSTMSGKEAWKPFVKFEYQNLLPAELRNKLRKMLVFTEATGTKQVNQSPAVSQGYRYPSPDKQAEGVFVPSSDSKDSIYNINYYTRDIRRFPYPTEVGMHPSIPMEKRAEIPADAKRGSPGNKNPAVLRYDPTGTRSAMSTTHEARDKLIMQHVSTHNVRFEWEGDAEKEILEDLEAKNLPPAPGRPFVWDFPAQSRVMRCREEEEEAMQLTVMPELPTLVAPEVVAKTDQSITLRVQQPPSGPDNVHYKLQASHSEHGYVYYSWIESELFNGGMFPIKGLTSNTTYVFRVRAVDEVKRQCGEWSPLTSYVRTFTEEEDAKRSGTVFEHALRLEREQKSVLQGQISKLTGMLDERKTAREDDRVQQHEDMLASRRIIDTRLMKLQQELSSQTTALQTIKSQRAADEEMITELLNEQEKLRTVQEQQQGQEQFELEMQTLRDQLEKNEDALRKRQEQVNTSQDQIASYESSLEAKKSEIAQKEKEVEKIMDDCKRMMQEQADLAHVKQLEVEDALMEAKSSLEQQLDINTYLRDEVSRLREENHHLKNQIAEVDSEVVPKLVRLEDENEQLRAQLNRR</sequence>
<dbReference type="AlphaFoldDB" id="A0AAD9G1L1"/>
<dbReference type="InterPro" id="IPR013783">
    <property type="entry name" value="Ig-like_fold"/>
</dbReference>